<feature type="transmembrane region" description="Helical" evidence="1">
    <location>
        <begin position="413"/>
        <end position="430"/>
    </location>
</feature>
<evidence type="ECO:0000313" key="2">
    <source>
        <dbReference type="EMBL" id="EKD66012.1"/>
    </source>
</evidence>
<accession>K2AVZ5</accession>
<feature type="transmembrane region" description="Helical" evidence="1">
    <location>
        <begin position="99"/>
        <end position="116"/>
    </location>
</feature>
<name>K2AVZ5_9BACT</name>
<feature type="transmembrane region" description="Helical" evidence="1">
    <location>
        <begin position="654"/>
        <end position="673"/>
    </location>
</feature>
<feature type="transmembrane region" description="Helical" evidence="1">
    <location>
        <begin position="68"/>
        <end position="87"/>
    </location>
</feature>
<comment type="caution">
    <text evidence="2">The sequence shown here is derived from an EMBL/GenBank/DDBJ whole genome shotgun (WGS) entry which is preliminary data.</text>
</comment>
<sequence length="1113" mass="132239">MAYLINLFSLLLVSITYIGIYYKWWLHKEVFDWSYSPYFISIIVIYAIYKFIQFNFWGKKVKFSPLSILWYFVLNLSILSIVYFNIIEKSGGMVLFFKIIWYLLLPFFIITISLWASNKILNKIKSFKSEDSIFKFLISLGFAFVLFMTPLVIFWSIWFYNLWTVFGILTVFLIYSFKEIADIFVSLYTKKFELDNHKINWDFYEQINLNLITTELLFIFITFIVWINFINAVRPMPIGWDDLGVYMNYPKIFAANWQILSWIWMTARQSLTGIGYMFNSATQAFFLNQIGWVMSVIVIILALTSLLKTSKKTFINLPFLASAIFISMPMVIFEQAKDMKLDPGLFFVSAIWIYAIFYLFLKYLWYESELVEETENLDYKEEWAWIFSLVFSKIKSVFKSESWDSWLFDNRDYLVLIWVIWMIVWLAFTIKFTTLMLILGLIWVIFYAKLGFSGFLGYFFLFISLFTKLKLWNHLNVNYPKDDVNFINYVSIIGFIISVALFIYTFKKYKLDSFKKAFLINLVFIIWIGITAMPWLVKNMIEVYPNISIWWILGWKTVSNFSDYSKIYSSEELAKIENKDKQLQAISSSGKTTNEDLWRYFGYENWINNYLKLPFNLTLQRNQNWEYTEIWYIFLALIPIVFLFLNFKNVAWSFVIFGGVILEYLYFIIPGTSEKLTAFFATQNLPIWYIWIALAFLIPLGYFLYSLKNDKPSQVFKLNLVFNTMYSFIFVIAAYGIVWYWISMYFSFLLMISVAGYYISSEDSNPEYNSIKFLWALILFVIVSVYFVNSGVPHGFSNLKAAGFSEFKAWLVNQEEWIFGSHPDYFSIVATLNINDQNKLITTNLASIKNEVLKKIITENIWTKPSLDKLESLLREVINTDLTKMWADYNTQLTIKTEAKNTLKKMYLEVLNPPKDNQNSGWIYRIWTFLTYFISNNRDRYYDDSLVSNFDKYFYNENPDVTVDRMKKMGLNYFLVDLNAATIDKDPRHDLTRRFENLLKTFKSSKLELIQTDSLCLRIALEEKNENYMTMAWVNYESYTGSWETINRGQKQLACYNHILDLLKDKKISKDKYSYLLPLENYINKTQPKSQDEILQIFQNYVSHGWLALFKIK</sequence>
<feature type="transmembrane region" description="Helical" evidence="1">
    <location>
        <begin position="345"/>
        <end position="366"/>
    </location>
</feature>
<feature type="transmembrane region" description="Helical" evidence="1">
    <location>
        <begin position="209"/>
        <end position="229"/>
    </location>
</feature>
<evidence type="ECO:0000256" key="1">
    <source>
        <dbReference type="SAM" id="Phobius"/>
    </source>
</evidence>
<feature type="transmembrane region" description="Helical" evidence="1">
    <location>
        <begin position="313"/>
        <end position="333"/>
    </location>
</feature>
<feature type="transmembrane region" description="Helical" evidence="1">
    <location>
        <begin position="136"/>
        <end position="160"/>
    </location>
</feature>
<proteinExistence type="predicted"/>
<organism evidence="2">
    <name type="scientific">uncultured bacterium</name>
    <name type="common">gcode 4</name>
    <dbReference type="NCBI Taxonomy" id="1234023"/>
    <lineage>
        <taxon>Bacteria</taxon>
        <taxon>environmental samples</taxon>
    </lineage>
</organism>
<dbReference type="AlphaFoldDB" id="K2AVZ5"/>
<feature type="transmembrane region" description="Helical" evidence="1">
    <location>
        <begin position="285"/>
        <end position="307"/>
    </location>
</feature>
<feature type="transmembrane region" description="Helical" evidence="1">
    <location>
        <begin position="486"/>
        <end position="506"/>
    </location>
</feature>
<feature type="transmembrane region" description="Helical" evidence="1">
    <location>
        <begin position="249"/>
        <end position="265"/>
    </location>
</feature>
<feature type="transmembrane region" description="Helical" evidence="1">
    <location>
        <begin position="630"/>
        <end position="647"/>
    </location>
</feature>
<dbReference type="EMBL" id="AMFJ01021654">
    <property type="protein sequence ID" value="EKD66012.1"/>
    <property type="molecule type" value="Genomic_DNA"/>
</dbReference>
<gene>
    <name evidence="2" type="ORF">ACD_49C00068G0017</name>
</gene>
<keyword evidence="1" id="KW-1133">Transmembrane helix</keyword>
<feature type="transmembrane region" description="Helical" evidence="1">
    <location>
        <begin position="38"/>
        <end position="56"/>
    </location>
</feature>
<feature type="transmembrane region" description="Helical" evidence="1">
    <location>
        <begin position="166"/>
        <end position="188"/>
    </location>
</feature>
<keyword evidence="1" id="KW-0472">Membrane</keyword>
<feature type="transmembrane region" description="Helical" evidence="1">
    <location>
        <begin position="771"/>
        <end position="788"/>
    </location>
</feature>
<feature type="transmembrane region" description="Helical" evidence="1">
    <location>
        <begin position="716"/>
        <end position="735"/>
    </location>
</feature>
<feature type="transmembrane region" description="Helical" evidence="1">
    <location>
        <begin position="7"/>
        <end position="26"/>
    </location>
</feature>
<keyword evidence="1" id="KW-0812">Transmembrane</keyword>
<feature type="transmembrane region" description="Helical" evidence="1">
    <location>
        <begin position="518"/>
        <end position="537"/>
    </location>
</feature>
<reference evidence="2" key="1">
    <citation type="journal article" date="2012" name="Science">
        <title>Fermentation, hydrogen, and sulfur metabolism in multiple uncultivated bacterial phyla.</title>
        <authorList>
            <person name="Wrighton K.C."/>
            <person name="Thomas B.C."/>
            <person name="Sharon I."/>
            <person name="Miller C.S."/>
            <person name="Castelle C.J."/>
            <person name="VerBerkmoes N.C."/>
            <person name="Wilkins M.J."/>
            <person name="Hettich R.L."/>
            <person name="Lipton M.S."/>
            <person name="Williams K.H."/>
            <person name="Long P.E."/>
            <person name="Banfield J.F."/>
        </authorList>
    </citation>
    <scope>NUCLEOTIDE SEQUENCE [LARGE SCALE GENOMIC DNA]</scope>
</reference>
<feature type="transmembrane region" description="Helical" evidence="1">
    <location>
        <begin position="437"/>
        <end position="466"/>
    </location>
</feature>
<feature type="transmembrane region" description="Helical" evidence="1">
    <location>
        <begin position="685"/>
        <end position="704"/>
    </location>
</feature>
<protein>
    <submittedName>
        <fullName evidence="2">Uncharacterized protein</fullName>
    </submittedName>
</protein>
<feature type="transmembrane region" description="Helical" evidence="1">
    <location>
        <begin position="741"/>
        <end position="759"/>
    </location>
</feature>